<protein>
    <submittedName>
        <fullName evidence="2">Uncharacterized protein</fullName>
    </submittedName>
</protein>
<feature type="region of interest" description="Disordered" evidence="1">
    <location>
        <begin position="133"/>
        <end position="154"/>
    </location>
</feature>
<sequence>MRLRPKTRTCYNKCIGFSCNSAFCSSVISRVSGKRLQFTQEVTLQVNEVTGARAASGKLLVPPAVSPSPASLTVTKTAHPALRQSLTTIAWPPLHCPQTTHVACFDRGYIHTDPFKPAQLDALPVTLACQARPRGQRRLASSSPSSRHSVEHPPTHAALPIAPAVLSHTHTSSEPSRALQLDCLKPSSLCRHVQGCQECQKCHERLFRGGGQGPQWYGTDTPWEMKGTDGCSDQQRPVGSRWI</sequence>
<gene>
    <name evidence="2" type="ORF">BDV96DRAFT_573805</name>
</gene>
<dbReference type="AlphaFoldDB" id="A0A6A5ZAP3"/>
<dbReference type="EMBL" id="ML977321">
    <property type="protein sequence ID" value="KAF2116325.1"/>
    <property type="molecule type" value="Genomic_DNA"/>
</dbReference>
<name>A0A6A5ZAP3_9PLEO</name>
<evidence type="ECO:0000256" key="1">
    <source>
        <dbReference type="SAM" id="MobiDB-lite"/>
    </source>
</evidence>
<keyword evidence="3" id="KW-1185">Reference proteome</keyword>
<reference evidence="2" key="1">
    <citation type="journal article" date="2020" name="Stud. Mycol.">
        <title>101 Dothideomycetes genomes: a test case for predicting lifestyles and emergence of pathogens.</title>
        <authorList>
            <person name="Haridas S."/>
            <person name="Albert R."/>
            <person name="Binder M."/>
            <person name="Bloem J."/>
            <person name="Labutti K."/>
            <person name="Salamov A."/>
            <person name="Andreopoulos B."/>
            <person name="Baker S."/>
            <person name="Barry K."/>
            <person name="Bills G."/>
            <person name="Bluhm B."/>
            <person name="Cannon C."/>
            <person name="Castanera R."/>
            <person name="Culley D."/>
            <person name="Daum C."/>
            <person name="Ezra D."/>
            <person name="Gonzalez J."/>
            <person name="Henrissat B."/>
            <person name="Kuo A."/>
            <person name="Liang C."/>
            <person name="Lipzen A."/>
            <person name="Lutzoni F."/>
            <person name="Magnuson J."/>
            <person name="Mondo S."/>
            <person name="Nolan M."/>
            <person name="Ohm R."/>
            <person name="Pangilinan J."/>
            <person name="Park H.-J."/>
            <person name="Ramirez L."/>
            <person name="Alfaro M."/>
            <person name="Sun H."/>
            <person name="Tritt A."/>
            <person name="Yoshinaga Y."/>
            <person name="Zwiers L.-H."/>
            <person name="Turgeon B."/>
            <person name="Goodwin S."/>
            <person name="Spatafora J."/>
            <person name="Crous P."/>
            <person name="Grigoriev I."/>
        </authorList>
    </citation>
    <scope>NUCLEOTIDE SEQUENCE</scope>
    <source>
        <strain evidence="2">CBS 627.86</strain>
    </source>
</reference>
<evidence type="ECO:0000313" key="3">
    <source>
        <dbReference type="Proteomes" id="UP000799770"/>
    </source>
</evidence>
<accession>A0A6A5ZAP3</accession>
<evidence type="ECO:0000313" key="2">
    <source>
        <dbReference type="EMBL" id="KAF2116325.1"/>
    </source>
</evidence>
<dbReference type="Proteomes" id="UP000799770">
    <property type="component" value="Unassembled WGS sequence"/>
</dbReference>
<organism evidence="2 3">
    <name type="scientific">Lophiotrema nucula</name>
    <dbReference type="NCBI Taxonomy" id="690887"/>
    <lineage>
        <taxon>Eukaryota</taxon>
        <taxon>Fungi</taxon>
        <taxon>Dikarya</taxon>
        <taxon>Ascomycota</taxon>
        <taxon>Pezizomycotina</taxon>
        <taxon>Dothideomycetes</taxon>
        <taxon>Pleosporomycetidae</taxon>
        <taxon>Pleosporales</taxon>
        <taxon>Lophiotremataceae</taxon>
        <taxon>Lophiotrema</taxon>
    </lineage>
</organism>
<proteinExistence type="predicted"/>